<name>A0A0B1Q6U6_9HYPH</name>
<dbReference type="EMBL" id="JRFJ01000001">
    <property type="protein sequence ID" value="KHJ56109.1"/>
    <property type="molecule type" value="Genomic_DNA"/>
</dbReference>
<dbReference type="CDD" id="cd03258">
    <property type="entry name" value="ABC_MetN_methionine_transporter"/>
    <property type="match status" value="1"/>
</dbReference>
<gene>
    <name evidence="12" type="ORF">LA66_05785</name>
</gene>
<feature type="domain" description="ABC transporter" evidence="11">
    <location>
        <begin position="44"/>
        <end position="283"/>
    </location>
</feature>
<keyword evidence="10" id="KW-0472">Membrane</keyword>
<evidence type="ECO:0000256" key="1">
    <source>
        <dbReference type="ARBA" id="ARBA00002579"/>
    </source>
</evidence>
<accession>A0A0B1Q6U6</accession>
<dbReference type="GO" id="GO:0005524">
    <property type="term" value="F:ATP binding"/>
    <property type="evidence" value="ECO:0007669"/>
    <property type="project" value="UniProtKB-KW"/>
</dbReference>
<dbReference type="FunFam" id="3.40.50.300:FF:000056">
    <property type="entry name" value="Cell division ATP-binding protein FtsE"/>
    <property type="match status" value="1"/>
</dbReference>
<proteinExistence type="inferred from homology"/>
<keyword evidence="4" id="KW-0813">Transport</keyword>
<evidence type="ECO:0000256" key="7">
    <source>
        <dbReference type="ARBA" id="ARBA00022840"/>
    </source>
</evidence>
<keyword evidence="5" id="KW-1003">Cell membrane</keyword>
<dbReference type="InterPro" id="IPR017871">
    <property type="entry name" value="ABC_transporter-like_CS"/>
</dbReference>
<evidence type="ECO:0000313" key="13">
    <source>
        <dbReference type="Proteomes" id="UP000030826"/>
    </source>
</evidence>
<evidence type="ECO:0000256" key="10">
    <source>
        <dbReference type="ARBA" id="ARBA00023136"/>
    </source>
</evidence>
<dbReference type="AlphaFoldDB" id="A0A0B1Q6U6"/>
<comment type="caution">
    <text evidence="12">The sequence shown here is derived from an EMBL/GenBank/DDBJ whole genome shotgun (WGS) entry which is preliminary data.</text>
</comment>
<dbReference type="STRING" id="370622.LA66_05785"/>
<dbReference type="PANTHER" id="PTHR43166">
    <property type="entry name" value="AMINO ACID IMPORT ATP-BINDING PROTEIN"/>
    <property type="match status" value="1"/>
</dbReference>
<evidence type="ECO:0000313" key="12">
    <source>
        <dbReference type="EMBL" id="KHJ56109.1"/>
    </source>
</evidence>
<dbReference type="GO" id="GO:0006865">
    <property type="term" value="P:amino acid transport"/>
    <property type="evidence" value="ECO:0007669"/>
    <property type="project" value="UniProtKB-KW"/>
</dbReference>
<dbReference type="SUPFAM" id="SSF52540">
    <property type="entry name" value="P-loop containing nucleoside triphosphate hydrolases"/>
    <property type="match status" value="1"/>
</dbReference>
<dbReference type="InterPro" id="IPR045865">
    <property type="entry name" value="ACT-like_dom_sf"/>
</dbReference>
<evidence type="ECO:0000256" key="2">
    <source>
        <dbReference type="ARBA" id="ARBA00005417"/>
    </source>
</evidence>
<keyword evidence="8" id="KW-1278">Translocase</keyword>
<protein>
    <recommendedName>
        <fullName evidence="3">Cell division ATP-binding protein FtsE</fullName>
    </recommendedName>
</protein>
<keyword evidence="6" id="KW-0547">Nucleotide-binding</keyword>
<evidence type="ECO:0000256" key="8">
    <source>
        <dbReference type="ARBA" id="ARBA00022967"/>
    </source>
</evidence>
<dbReference type="InterPro" id="IPR050086">
    <property type="entry name" value="MetN_ABC_transporter-like"/>
</dbReference>
<dbReference type="SMART" id="SM00382">
    <property type="entry name" value="AAA"/>
    <property type="match status" value="1"/>
</dbReference>
<keyword evidence="9" id="KW-0029">Amino-acid transport</keyword>
<comment type="function">
    <text evidence="1">Part of the ABC transporter FtsEX involved in cellular division. Important for assembly or stability of the septal ring.</text>
</comment>
<dbReference type="SUPFAM" id="SSF55021">
    <property type="entry name" value="ACT-like"/>
    <property type="match status" value="1"/>
</dbReference>
<dbReference type="GO" id="GO:0005886">
    <property type="term" value="C:plasma membrane"/>
    <property type="evidence" value="ECO:0007669"/>
    <property type="project" value="UniProtKB-ARBA"/>
</dbReference>
<evidence type="ECO:0000256" key="4">
    <source>
        <dbReference type="ARBA" id="ARBA00022448"/>
    </source>
</evidence>
<organism evidence="12 13">
    <name type="scientific">Aureimonas altamirensis</name>
    <dbReference type="NCBI Taxonomy" id="370622"/>
    <lineage>
        <taxon>Bacteria</taxon>
        <taxon>Pseudomonadati</taxon>
        <taxon>Pseudomonadota</taxon>
        <taxon>Alphaproteobacteria</taxon>
        <taxon>Hyphomicrobiales</taxon>
        <taxon>Aurantimonadaceae</taxon>
        <taxon>Aureimonas</taxon>
    </lineage>
</organism>
<dbReference type="Gene3D" id="3.40.50.300">
    <property type="entry name" value="P-loop containing nucleotide triphosphate hydrolases"/>
    <property type="match status" value="1"/>
</dbReference>
<dbReference type="InterPro" id="IPR018449">
    <property type="entry name" value="NIL_domain"/>
</dbReference>
<evidence type="ECO:0000256" key="9">
    <source>
        <dbReference type="ARBA" id="ARBA00022970"/>
    </source>
</evidence>
<dbReference type="InterPro" id="IPR003593">
    <property type="entry name" value="AAA+_ATPase"/>
</dbReference>
<dbReference type="GO" id="GO:0016887">
    <property type="term" value="F:ATP hydrolysis activity"/>
    <property type="evidence" value="ECO:0007669"/>
    <property type="project" value="InterPro"/>
</dbReference>
<dbReference type="InterPro" id="IPR027417">
    <property type="entry name" value="P-loop_NTPase"/>
</dbReference>
<dbReference type="Pfam" id="PF00005">
    <property type="entry name" value="ABC_tran"/>
    <property type="match status" value="1"/>
</dbReference>
<dbReference type="PANTHER" id="PTHR43166:SF30">
    <property type="entry name" value="METHIONINE IMPORT ATP-BINDING PROTEIN METN"/>
    <property type="match status" value="1"/>
</dbReference>
<evidence type="ECO:0000256" key="6">
    <source>
        <dbReference type="ARBA" id="ARBA00022741"/>
    </source>
</evidence>
<dbReference type="Proteomes" id="UP000030826">
    <property type="component" value="Unassembled WGS sequence"/>
</dbReference>
<dbReference type="SMART" id="SM00930">
    <property type="entry name" value="NIL"/>
    <property type="match status" value="1"/>
</dbReference>
<dbReference type="PROSITE" id="PS00211">
    <property type="entry name" value="ABC_TRANSPORTER_1"/>
    <property type="match status" value="1"/>
</dbReference>
<sequence length="384" mass="40851">MTILFEPLQRHTLETLPQRKPPVVRPAAAAGLSADPAARAAGSVTLAGVGKTYASRTGDVAALADIDLTVRPGSICGIIGRSGAGKSSLIRLINRLERPSSGRVLVNGSDIAGLDTEGLVGLRRRIGMIFQHFNLLSAKTVWDNVALPLSVAGVPKADIGPRVTRALDLVGLSEKHRVYPSRLSGGQKQRVGIARAIVTDPEILLCDEATSALDPETTLAILSLLKDINRRLGLTIILITHEMSVIREICDDVVVLEKGRIVENGPVWQVFGDPQADATRALLQPLTRDLPEDIAARLHETREDPSDRALIAVQYTGADDTPELSAIAAALKAPVTLLHAALERTQGHTHGRLLLAVSGGDPAPETLARLSRAAKVIGYVRNDA</sequence>
<evidence type="ECO:0000256" key="3">
    <source>
        <dbReference type="ARBA" id="ARBA00020019"/>
    </source>
</evidence>
<dbReference type="InterPro" id="IPR003439">
    <property type="entry name" value="ABC_transporter-like_ATP-bd"/>
</dbReference>
<evidence type="ECO:0000256" key="5">
    <source>
        <dbReference type="ARBA" id="ARBA00022475"/>
    </source>
</evidence>
<dbReference type="InterPro" id="IPR041701">
    <property type="entry name" value="MetN_ABC"/>
</dbReference>
<dbReference type="PROSITE" id="PS50893">
    <property type="entry name" value="ABC_TRANSPORTER_2"/>
    <property type="match status" value="1"/>
</dbReference>
<reference evidence="12 13" key="1">
    <citation type="submission" date="2014-09" db="EMBL/GenBank/DDBJ databases">
        <title>Isolation and characterization of Aurantimonas altamirensis ON-56566 from clinical sample following a dog bite.</title>
        <authorList>
            <person name="Eshaghi A."/>
            <person name="Li A."/>
            <person name="Shahinas D."/>
            <person name="Bahn P."/>
            <person name="Kus J.V."/>
            <person name="Patel S.N."/>
        </authorList>
    </citation>
    <scope>NUCLEOTIDE SEQUENCE [LARGE SCALE GENOMIC DNA]</scope>
    <source>
        <strain evidence="12 13">ON-56566</strain>
    </source>
</reference>
<keyword evidence="7 12" id="KW-0067">ATP-binding</keyword>
<evidence type="ECO:0000259" key="11">
    <source>
        <dbReference type="PROSITE" id="PS50893"/>
    </source>
</evidence>
<comment type="similarity">
    <text evidence="2">Belongs to the ABC transporter superfamily.</text>
</comment>
<dbReference type="Gene3D" id="3.30.70.260">
    <property type="match status" value="1"/>
</dbReference>